<protein>
    <submittedName>
        <fullName evidence="1">Uncharacterized protein</fullName>
    </submittedName>
</protein>
<evidence type="ECO:0000313" key="1">
    <source>
        <dbReference type="EMBL" id="SDD43648.1"/>
    </source>
</evidence>
<dbReference type="Proteomes" id="UP000199455">
    <property type="component" value="Unassembled WGS sequence"/>
</dbReference>
<gene>
    <name evidence="1" type="ORF">SAMN04488024_105421</name>
</gene>
<evidence type="ECO:0000313" key="2">
    <source>
        <dbReference type="Proteomes" id="UP000199455"/>
    </source>
</evidence>
<dbReference type="AlphaFoldDB" id="A0A1G6UQG6"/>
<dbReference type="STRING" id="390242.SAMN04488024_105421"/>
<reference evidence="2" key="1">
    <citation type="submission" date="2016-10" db="EMBL/GenBank/DDBJ databases">
        <authorList>
            <person name="Varghese N."/>
            <person name="Submissions S."/>
        </authorList>
    </citation>
    <scope>NUCLEOTIDE SEQUENCE [LARGE SCALE GENOMIC DNA]</scope>
    <source>
        <strain evidence="2">DSM 18609</strain>
    </source>
</reference>
<organism evidence="1 2">
    <name type="scientific">Pedobacter soli</name>
    <dbReference type="NCBI Taxonomy" id="390242"/>
    <lineage>
        <taxon>Bacteria</taxon>
        <taxon>Pseudomonadati</taxon>
        <taxon>Bacteroidota</taxon>
        <taxon>Sphingobacteriia</taxon>
        <taxon>Sphingobacteriales</taxon>
        <taxon>Sphingobacteriaceae</taxon>
        <taxon>Pedobacter</taxon>
    </lineage>
</organism>
<accession>A0A1G6UQG6</accession>
<name>A0A1G6UQG6_9SPHI</name>
<proteinExistence type="predicted"/>
<keyword evidence="2" id="KW-1185">Reference proteome</keyword>
<sequence length="925" mass="105294">MSDKIEDKRGLQFCYWRTNNKLETVPKGGCYPLYLKDTNEFVLDERCVGAKTTNPKHTIENARWAFIYDEFFKSFQNAKQENITENLWGPLSGGTIPVNKYALGTKYKVGKSILFNSNGESYYYGFKQRVELFSESPGTGFYFYIIPVSAPKIDYAYFHQSEDIKRYGQSANLTIMFHGYNLDKKNKYKAKVYLLEENEAKGLSKTKDFEEKNLWDKVIVQDLSTRESDSNWNTYFRHNFNINIDWKKGENRKKNFTVAVEVYRVYTEPGLIYGTNKKEERVDFKNYADNPTTDLINYDTKLLKIQDIDKKDSISSRFMVSEELMDSYLKRIEAQKVNQVQYIGDVRYTHKEFDPCGFSTITVKSDDAEVVIFDEDGKDKPIDNTAQTFDIIAGDNRKNISIKVGKLTTKGVLCNGVLLQTGEKHSEQKNLFQIGRVMPALRLENGVFVTMPDMSQKGDYDVQPDTKRGLSNDVSETQEWQLNRDYKFNGDDEAVLMLKYVYNKTFLEKAQSMVSTQANQKLNTLWVFNYFILDEAKSQSYYLPVSTCRYPNQLVKVRVFPDMEWELAALIAIPGTRKITLKFTSTRQDLRGYHNNFNFRYVNRQLEAEAKTEEKVGVDFTLKAVTSGTEFEAGYKIEHAIKKVVGTFNAVYSGLEAFDGRGNENRGSAAIRTGSIRTFEFNIDPPNVGIAIKWKHALAKLDKNKGKVGTRIEGGVALKPFVGIGITVDLVSVLPKLTGAIGTAIEWIIAALEYAVKGLDIYFNFKLNAEIAGEVSIGYHSVDGWDSGLKRELKVKVNASLEAGVDYEGTVIATVTGAAGTTEETVETFKAKASIGGGVEYTENWDADKGGIFKTVQVKFTGMKAEIEVYSALVRRKKTVRNPEWEEISDKKVDVKAKKEFELLKEDIWYGPEKIYTDQDEKKTK</sequence>
<dbReference type="EMBL" id="FMZH01000005">
    <property type="protein sequence ID" value="SDD43648.1"/>
    <property type="molecule type" value="Genomic_DNA"/>
</dbReference>
<dbReference type="RefSeq" id="WP_090769510.1">
    <property type="nucleotide sequence ID" value="NZ_FMZH01000005.1"/>
</dbReference>